<dbReference type="CDD" id="cd04458">
    <property type="entry name" value="CSP_CDS"/>
    <property type="match status" value="1"/>
</dbReference>
<dbReference type="PANTHER" id="PTHR46565:SF27">
    <property type="entry name" value="COLD SHOCK DOMAIN-CONTAINING PROTEIN 3-LIKE"/>
    <property type="match status" value="1"/>
</dbReference>
<dbReference type="SUPFAM" id="SSF50249">
    <property type="entry name" value="Nucleic acid-binding proteins"/>
    <property type="match status" value="1"/>
</dbReference>
<sequence>MATGVVVRFDGDRGYGFIEPDDGGEDVFIHASALEEEVKSHLRIGKRVHFKTLEGERGRKAFDVQIINGDIPEKIATSTPSSTRSISERDDTCDVLTAQEFQHEVTELILEVVPELTGAQIVAVRRSLSKFAEEHGWVDG</sequence>
<dbReference type="InterPro" id="IPR012340">
    <property type="entry name" value="NA-bd_OB-fold"/>
</dbReference>
<dbReference type="Proteomes" id="UP000606172">
    <property type="component" value="Unassembled WGS sequence"/>
</dbReference>
<evidence type="ECO:0000256" key="1">
    <source>
        <dbReference type="RuleBase" id="RU000408"/>
    </source>
</evidence>
<comment type="subcellular location">
    <subcellularLocation>
        <location evidence="1">Cytoplasm</location>
    </subcellularLocation>
</comment>
<evidence type="ECO:0000313" key="3">
    <source>
        <dbReference type="EMBL" id="GII92806.1"/>
    </source>
</evidence>
<dbReference type="Pfam" id="PF00313">
    <property type="entry name" value="CSD"/>
    <property type="match status" value="1"/>
</dbReference>
<dbReference type="RefSeq" id="WP_204025860.1">
    <property type="nucleotide sequence ID" value="NZ_BOOW01000018.1"/>
</dbReference>
<dbReference type="PROSITE" id="PS51857">
    <property type="entry name" value="CSD_2"/>
    <property type="match status" value="1"/>
</dbReference>
<dbReference type="SMART" id="SM00357">
    <property type="entry name" value="CSP"/>
    <property type="match status" value="1"/>
</dbReference>
<reference evidence="3" key="1">
    <citation type="submission" date="2021-01" db="EMBL/GenBank/DDBJ databases">
        <title>Whole genome shotgun sequence of Sinosporangium siamense NBRC 109515.</title>
        <authorList>
            <person name="Komaki H."/>
            <person name="Tamura T."/>
        </authorList>
    </citation>
    <scope>NUCLEOTIDE SEQUENCE</scope>
    <source>
        <strain evidence="3">NBRC 109515</strain>
    </source>
</reference>
<comment type="caution">
    <text evidence="3">The sequence shown here is derived from an EMBL/GenBank/DDBJ whole genome shotgun (WGS) entry which is preliminary data.</text>
</comment>
<gene>
    <name evidence="3" type="ORF">Ssi02_30370</name>
</gene>
<dbReference type="InterPro" id="IPR019844">
    <property type="entry name" value="CSD_CS"/>
</dbReference>
<feature type="domain" description="CSD" evidence="2">
    <location>
        <begin position="1"/>
        <end position="66"/>
    </location>
</feature>
<evidence type="ECO:0000259" key="2">
    <source>
        <dbReference type="PROSITE" id="PS51857"/>
    </source>
</evidence>
<dbReference type="Gene3D" id="2.40.50.140">
    <property type="entry name" value="Nucleic acid-binding proteins"/>
    <property type="match status" value="1"/>
</dbReference>
<keyword evidence="3" id="KW-0238">DNA-binding</keyword>
<dbReference type="GO" id="GO:0005737">
    <property type="term" value="C:cytoplasm"/>
    <property type="evidence" value="ECO:0007669"/>
    <property type="project" value="UniProtKB-SubCell"/>
</dbReference>
<proteinExistence type="predicted"/>
<accession>A0A919V780</accession>
<dbReference type="GO" id="GO:0003677">
    <property type="term" value="F:DNA binding"/>
    <property type="evidence" value="ECO:0007669"/>
    <property type="project" value="UniProtKB-KW"/>
</dbReference>
<dbReference type="EMBL" id="BOOW01000018">
    <property type="protein sequence ID" value="GII92806.1"/>
    <property type="molecule type" value="Genomic_DNA"/>
</dbReference>
<protein>
    <submittedName>
        <fullName evidence="3">DNA-binding protein</fullName>
    </submittedName>
</protein>
<name>A0A919V780_9ACTN</name>
<dbReference type="PRINTS" id="PR00050">
    <property type="entry name" value="COLDSHOCK"/>
</dbReference>
<dbReference type="PANTHER" id="PTHR46565">
    <property type="entry name" value="COLD SHOCK DOMAIN PROTEIN 2"/>
    <property type="match status" value="1"/>
</dbReference>
<dbReference type="PROSITE" id="PS00352">
    <property type="entry name" value="CSD_1"/>
    <property type="match status" value="1"/>
</dbReference>
<dbReference type="InterPro" id="IPR011129">
    <property type="entry name" value="CSD"/>
</dbReference>
<organism evidence="3 4">
    <name type="scientific">Sinosporangium siamense</name>
    <dbReference type="NCBI Taxonomy" id="1367973"/>
    <lineage>
        <taxon>Bacteria</taxon>
        <taxon>Bacillati</taxon>
        <taxon>Actinomycetota</taxon>
        <taxon>Actinomycetes</taxon>
        <taxon>Streptosporangiales</taxon>
        <taxon>Streptosporangiaceae</taxon>
        <taxon>Sinosporangium</taxon>
    </lineage>
</organism>
<keyword evidence="4" id="KW-1185">Reference proteome</keyword>
<dbReference type="AlphaFoldDB" id="A0A919V780"/>
<dbReference type="InterPro" id="IPR002059">
    <property type="entry name" value="CSP_DNA-bd"/>
</dbReference>
<evidence type="ECO:0000313" key="4">
    <source>
        <dbReference type="Proteomes" id="UP000606172"/>
    </source>
</evidence>